<evidence type="ECO:0000256" key="3">
    <source>
        <dbReference type="ARBA" id="ARBA00022763"/>
    </source>
</evidence>
<dbReference type="Gene3D" id="3.30.1490.70">
    <property type="match status" value="1"/>
</dbReference>
<dbReference type="Gene3D" id="2.40.50.140">
    <property type="entry name" value="Nucleic acid-binding proteins"/>
    <property type="match status" value="1"/>
</dbReference>
<feature type="compositionally biased region" description="Basic and acidic residues" evidence="5">
    <location>
        <begin position="22"/>
        <end position="34"/>
    </location>
</feature>
<dbReference type="Gene3D" id="3.30.470.30">
    <property type="entry name" value="DNA ligase/mRNA capping enzyme"/>
    <property type="match status" value="1"/>
</dbReference>
<sequence>MPDPLPDPVSEPLSEPLSASPPDDRPDDRPDGRGRLRVISSTAQASPWLVCPLRRRLLGAGLGLLLTRAAQAAAPLPLMLAREWPADADPAGHLVSEKFDGLRALWDGERLRLRSGALVLAPDGFTRDLPPLPLDGELWAGRGRFEEASATVRAARPDAAAWRRIRFQVFELPAGGGRYVERAAQLQQLCADAGLEHLVAVTQRPVQDRAGLQRCLDDVLVLGGEGVMLHHADAPVATGRHAGLWKHKPLHDAEATVIAHLPGQGRLQGLLGALQVRGDDGVVFAIGTGLSDAQRADPPPPGSRVTYTHRGRTAAGVPRHASFLRVRPPG</sequence>
<feature type="region of interest" description="Disordered" evidence="5">
    <location>
        <begin position="1"/>
        <end position="34"/>
    </location>
</feature>
<comment type="caution">
    <text evidence="7">The sequence shown here is derived from an EMBL/GenBank/DDBJ whole genome shotgun (WGS) entry which is preliminary data.</text>
</comment>
<dbReference type="Pfam" id="PF14743">
    <property type="entry name" value="DNA_ligase_OB_2"/>
    <property type="match status" value="1"/>
</dbReference>
<dbReference type="EMBL" id="JBBUTF010000016">
    <property type="protein sequence ID" value="MEK8027787.1"/>
    <property type="molecule type" value="Genomic_DNA"/>
</dbReference>
<keyword evidence="1 7" id="KW-0436">Ligase</keyword>
<evidence type="ECO:0000313" key="8">
    <source>
        <dbReference type="Proteomes" id="UP001368500"/>
    </source>
</evidence>
<gene>
    <name evidence="7" type="ORF">AACH11_17630</name>
</gene>
<dbReference type="SUPFAM" id="SSF50249">
    <property type="entry name" value="Nucleic acid-binding proteins"/>
    <property type="match status" value="1"/>
</dbReference>
<dbReference type="CDD" id="cd08041">
    <property type="entry name" value="OBF_kDNA_ligase_like"/>
    <property type="match status" value="1"/>
</dbReference>
<evidence type="ECO:0000256" key="1">
    <source>
        <dbReference type="ARBA" id="ARBA00022598"/>
    </source>
</evidence>
<evidence type="ECO:0000259" key="6">
    <source>
        <dbReference type="Pfam" id="PF14743"/>
    </source>
</evidence>
<reference evidence="7 8" key="1">
    <citation type="submission" date="2024-04" db="EMBL/GenBank/DDBJ databases">
        <title>Novel species of the genus Ideonella isolated from streams.</title>
        <authorList>
            <person name="Lu H."/>
        </authorList>
    </citation>
    <scope>NUCLEOTIDE SEQUENCE [LARGE SCALE GENOMIC DNA]</scope>
    <source>
        <strain evidence="7 8">BYS139W</strain>
    </source>
</reference>
<protein>
    <submittedName>
        <fullName evidence="7">DNA ligase</fullName>
        <ecNumber evidence="7">6.5.1.1</ecNumber>
    </submittedName>
</protein>
<organism evidence="7 8">
    <name type="scientific">Pseudaquabacterium rugosum</name>
    <dbReference type="NCBI Taxonomy" id="2984194"/>
    <lineage>
        <taxon>Bacteria</taxon>
        <taxon>Pseudomonadati</taxon>
        <taxon>Pseudomonadota</taxon>
        <taxon>Betaproteobacteria</taxon>
        <taxon>Burkholderiales</taxon>
        <taxon>Sphaerotilaceae</taxon>
        <taxon>Pseudaquabacterium</taxon>
    </lineage>
</organism>
<keyword evidence="3" id="KW-0227">DNA damage</keyword>
<keyword evidence="2" id="KW-0235">DNA replication</keyword>
<dbReference type="EC" id="6.5.1.1" evidence="7"/>
<dbReference type="GO" id="GO:0003910">
    <property type="term" value="F:DNA ligase (ATP) activity"/>
    <property type="evidence" value="ECO:0007669"/>
    <property type="project" value="UniProtKB-EC"/>
</dbReference>
<dbReference type="RefSeq" id="WP_341375566.1">
    <property type="nucleotide sequence ID" value="NZ_JBBUTF010000016.1"/>
</dbReference>
<proteinExistence type="predicted"/>
<feature type="domain" description="DNA ligase OB-like" evidence="6">
    <location>
        <begin position="262"/>
        <end position="327"/>
    </location>
</feature>
<dbReference type="NCBIfam" id="NF006592">
    <property type="entry name" value="PRK09125.1"/>
    <property type="match status" value="1"/>
</dbReference>
<evidence type="ECO:0000256" key="4">
    <source>
        <dbReference type="ARBA" id="ARBA00023204"/>
    </source>
</evidence>
<keyword evidence="4" id="KW-0234">DNA repair</keyword>
<feature type="compositionally biased region" description="Low complexity" evidence="5">
    <location>
        <begin position="10"/>
        <end position="21"/>
    </location>
</feature>
<dbReference type="InterPro" id="IPR029319">
    <property type="entry name" value="DNA_ligase_OB"/>
</dbReference>
<dbReference type="InterPro" id="IPR012340">
    <property type="entry name" value="NA-bd_OB-fold"/>
</dbReference>
<dbReference type="PANTHER" id="PTHR47810">
    <property type="entry name" value="DNA LIGASE"/>
    <property type="match status" value="1"/>
</dbReference>
<dbReference type="Proteomes" id="UP001368500">
    <property type="component" value="Unassembled WGS sequence"/>
</dbReference>
<accession>A0ABU9BCY8</accession>
<evidence type="ECO:0000256" key="5">
    <source>
        <dbReference type="SAM" id="MobiDB-lite"/>
    </source>
</evidence>
<dbReference type="CDD" id="cd07896">
    <property type="entry name" value="Adenylation_kDNA_ligase_like"/>
    <property type="match status" value="1"/>
</dbReference>
<dbReference type="InterPro" id="IPR050326">
    <property type="entry name" value="NAD_dep_DNA_ligaseB"/>
</dbReference>
<dbReference type="PANTHER" id="PTHR47810:SF1">
    <property type="entry name" value="DNA LIGASE B"/>
    <property type="match status" value="1"/>
</dbReference>
<name>A0ABU9BCY8_9BURK</name>
<evidence type="ECO:0000256" key="2">
    <source>
        <dbReference type="ARBA" id="ARBA00022705"/>
    </source>
</evidence>
<keyword evidence="8" id="KW-1185">Reference proteome</keyword>
<evidence type="ECO:0000313" key="7">
    <source>
        <dbReference type="EMBL" id="MEK8027787.1"/>
    </source>
</evidence>
<dbReference type="SUPFAM" id="SSF56091">
    <property type="entry name" value="DNA ligase/mRNA capping enzyme, catalytic domain"/>
    <property type="match status" value="1"/>
</dbReference>